<dbReference type="GO" id="GO:0090729">
    <property type="term" value="F:toxin activity"/>
    <property type="evidence" value="ECO:0007669"/>
    <property type="project" value="UniProtKB-KW"/>
</dbReference>
<accession>A0AA36LNM3</accession>
<dbReference type="InterPro" id="IPR025157">
    <property type="entry name" value="Hemagglutinin_rpt"/>
</dbReference>
<evidence type="ECO:0000313" key="4">
    <source>
        <dbReference type="Proteomes" id="UP000040841"/>
    </source>
</evidence>
<evidence type="ECO:0000256" key="2">
    <source>
        <dbReference type="SAM" id="MobiDB-lite"/>
    </source>
</evidence>
<keyword evidence="1" id="KW-0800">Toxin</keyword>
<sequence>MFGVSASLGSQKSSSQQHQEQTNASGSTLTAGNNLTVTATGEGNSVNSGDIVVQGSQLKAGGDTTLDAARDLLLLSAANTQKTDGSNSSSGAAIGVSLGGVVLSGLGNDGSAEGTTQAAVSEGKGPLLTGSVSVGGAYVGSTIKGEDPTNAMIGAGLVRLQGLRAVKLSQIN</sequence>
<feature type="compositionally biased region" description="Polar residues" evidence="2">
    <location>
        <begin position="22"/>
        <end position="48"/>
    </location>
</feature>
<feature type="compositionally biased region" description="Low complexity" evidence="2">
    <location>
        <begin position="1"/>
        <end position="21"/>
    </location>
</feature>
<evidence type="ECO:0000256" key="1">
    <source>
        <dbReference type="ARBA" id="ARBA00022656"/>
    </source>
</evidence>
<dbReference type="AlphaFoldDB" id="A0AA36LNM3"/>
<evidence type="ECO:0000313" key="3">
    <source>
        <dbReference type="EMBL" id="CNI39210.1"/>
    </source>
</evidence>
<organism evidence="3 4">
    <name type="scientific">Yersinia mollaretii</name>
    <dbReference type="NCBI Taxonomy" id="33060"/>
    <lineage>
        <taxon>Bacteria</taxon>
        <taxon>Pseudomonadati</taxon>
        <taxon>Pseudomonadota</taxon>
        <taxon>Gammaproteobacteria</taxon>
        <taxon>Enterobacterales</taxon>
        <taxon>Yersiniaceae</taxon>
        <taxon>Yersinia</taxon>
    </lineage>
</organism>
<dbReference type="GO" id="GO:0003824">
    <property type="term" value="F:catalytic activity"/>
    <property type="evidence" value="ECO:0007669"/>
    <property type="project" value="UniProtKB-ARBA"/>
</dbReference>
<feature type="region of interest" description="Disordered" evidence="2">
    <location>
        <begin position="1"/>
        <end position="48"/>
    </location>
</feature>
<reference evidence="3 4" key="1">
    <citation type="submission" date="2015-03" db="EMBL/GenBank/DDBJ databases">
        <authorList>
            <consortium name="Pathogen Informatics"/>
            <person name="Murphy D."/>
        </authorList>
    </citation>
    <scope>NUCLEOTIDE SEQUENCE [LARGE SCALE GENOMIC DNA]</scope>
    <source>
        <strain evidence="3 4">FE82747</strain>
    </source>
</reference>
<protein>
    <submittedName>
        <fullName evidence="3">Adhesin/hemolysin</fullName>
    </submittedName>
</protein>
<name>A0AA36LNM3_YERMO</name>
<dbReference type="EMBL" id="CQBM01000008">
    <property type="protein sequence ID" value="CNI39210.1"/>
    <property type="molecule type" value="Genomic_DNA"/>
</dbReference>
<dbReference type="Pfam" id="PF13332">
    <property type="entry name" value="Fil_haemagg_2"/>
    <property type="match status" value="1"/>
</dbReference>
<gene>
    <name evidence="3" type="ORF">ERS008502_03119</name>
</gene>
<dbReference type="Proteomes" id="UP000040841">
    <property type="component" value="Unassembled WGS sequence"/>
</dbReference>
<proteinExistence type="predicted"/>
<comment type="caution">
    <text evidence="3">The sequence shown here is derived from an EMBL/GenBank/DDBJ whole genome shotgun (WGS) entry which is preliminary data.</text>
</comment>